<dbReference type="EMBL" id="JAGKQM010000017">
    <property type="protein sequence ID" value="KAH0867155.1"/>
    <property type="molecule type" value="Genomic_DNA"/>
</dbReference>
<dbReference type="Proteomes" id="UP000824890">
    <property type="component" value="Unassembled WGS sequence"/>
</dbReference>
<evidence type="ECO:0000256" key="1">
    <source>
        <dbReference type="ARBA" id="ARBA00030268"/>
    </source>
</evidence>
<accession>A0ABQ7YG22</accession>
<dbReference type="PANTHER" id="PTHR10055">
    <property type="entry name" value="TRYPTOPHANYL-TRNA SYNTHETASE"/>
    <property type="match status" value="1"/>
</dbReference>
<evidence type="ECO:0000313" key="3">
    <source>
        <dbReference type="Proteomes" id="UP000824890"/>
    </source>
</evidence>
<gene>
    <name evidence="2" type="ORF">HID58_074177</name>
</gene>
<reference evidence="2 3" key="1">
    <citation type="submission" date="2021-05" db="EMBL/GenBank/DDBJ databases">
        <title>Genome Assembly of Synthetic Allotetraploid Brassica napus Reveals Homoeologous Exchanges between Subgenomes.</title>
        <authorList>
            <person name="Davis J.T."/>
        </authorList>
    </citation>
    <scope>NUCLEOTIDE SEQUENCE [LARGE SCALE GENOMIC DNA]</scope>
    <source>
        <strain evidence="3">cv. Da-Ae</strain>
        <tissue evidence="2">Seedling</tissue>
    </source>
</reference>
<evidence type="ECO:0000313" key="2">
    <source>
        <dbReference type="EMBL" id="KAH0867155.1"/>
    </source>
</evidence>
<sequence length="112" mass="13273">MEEKAIHEIKQLLQLVDQKLSSIPSSPMKHDLIHEIKQWSDEKEESESMEQVVNPYEVSAKDGGKIDYDKIVEKFGCKRVYQSLIDRVHRLTSRDPHVFLRRGVFFAHRFEY</sequence>
<protein>
    <recommendedName>
        <fullName evidence="1">Tryptophanyl-tRNA synthetase</fullName>
    </recommendedName>
</protein>
<keyword evidence="3" id="KW-1185">Reference proteome</keyword>
<proteinExistence type="predicted"/>
<dbReference type="SUPFAM" id="SSF52374">
    <property type="entry name" value="Nucleotidylyl transferase"/>
    <property type="match status" value="1"/>
</dbReference>
<organism evidence="2 3">
    <name type="scientific">Brassica napus</name>
    <name type="common">Rape</name>
    <dbReference type="NCBI Taxonomy" id="3708"/>
    <lineage>
        <taxon>Eukaryota</taxon>
        <taxon>Viridiplantae</taxon>
        <taxon>Streptophyta</taxon>
        <taxon>Embryophyta</taxon>
        <taxon>Tracheophyta</taxon>
        <taxon>Spermatophyta</taxon>
        <taxon>Magnoliopsida</taxon>
        <taxon>eudicotyledons</taxon>
        <taxon>Gunneridae</taxon>
        <taxon>Pentapetalae</taxon>
        <taxon>rosids</taxon>
        <taxon>malvids</taxon>
        <taxon>Brassicales</taxon>
        <taxon>Brassicaceae</taxon>
        <taxon>Brassiceae</taxon>
        <taxon>Brassica</taxon>
    </lineage>
</organism>
<dbReference type="Gene3D" id="3.40.50.620">
    <property type="entry name" value="HUPs"/>
    <property type="match status" value="1"/>
</dbReference>
<dbReference type="InterPro" id="IPR014729">
    <property type="entry name" value="Rossmann-like_a/b/a_fold"/>
</dbReference>
<dbReference type="PANTHER" id="PTHR10055:SF12">
    <property type="entry name" value="TRYPTOPHAN--TRNA LIGASE"/>
    <property type="match status" value="1"/>
</dbReference>
<name>A0ABQ7YG22_BRANA</name>
<comment type="caution">
    <text evidence="2">The sequence shown here is derived from an EMBL/GenBank/DDBJ whole genome shotgun (WGS) entry which is preliminary data.</text>
</comment>